<feature type="signal peptide" evidence="1">
    <location>
        <begin position="1"/>
        <end position="26"/>
    </location>
</feature>
<dbReference type="SUPFAM" id="SSF56300">
    <property type="entry name" value="Metallo-dependent phosphatases"/>
    <property type="match status" value="1"/>
</dbReference>
<dbReference type="InterPro" id="IPR029052">
    <property type="entry name" value="Metallo-depent_PP-like"/>
</dbReference>
<name>A0A8J3D3P8_9BACT</name>
<dbReference type="PANTHER" id="PTHR16509:SF1">
    <property type="entry name" value="MANGANESE-DEPENDENT ADP-RIBOSE_CDP-ALCOHOL DIPHOSPHATASE"/>
    <property type="match status" value="1"/>
</dbReference>
<proteinExistence type="predicted"/>
<keyword evidence="4" id="KW-1185">Reference proteome</keyword>
<keyword evidence="1" id="KW-0732">Signal</keyword>
<dbReference type="Proteomes" id="UP000598271">
    <property type="component" value="Unassembled WGS sequence"/>
</dbReference>
<dbReference type="Pfam" id="PF00149">
    <property type="entry name" value="Metallophos"/>
    <property type="match status" value="1"/>
</dbReference>
<protein>
    <submittedName>
        <fullName evidence="3">Phosphatase</fullName>
    </submittedName>
</protein>
<dbReference type="PROSITE" id="PS51257">
    <property type="entry name" value="PROKAR_LIPOPROTEIN"/>
    <property type="match status" value="1"/>
</dbReference>
<evidence type="ECO:0000313" key="3">
    <source>
        <dbReference type="EMBL" id="GHB77434.1"/>
    </source>
</evidence>
<feature type="domain" description="Calcineurin-like phosphoesterase" evidence="2">
    <location>
        <begin position="62"/>
        <end position="255"/>
    </location>
</feature>
<evidence type="ECO:0000259" key="2">
    <source>
        <dbReference type="Pfam" id="PF00149"/>
    </source>
</evidence>
<dbReference type="InterPro" id="IPR004843">
    <property type="entry name" value="Calcineurin-like_PHP"/>
</dbReference>
<dbReference type="PANTHER" id="PTHR16509">
    <property type="match status" value="1"/>
</dbReference>
<accession>A0A8J3D3P8</accession>
<dbReference type="AlphaFoldDB" id="A0A8J3D3P8"/>
<dbReference type="Gene3D" id="3.60.21.10">
    <property type="match status" value="1"/>
</dbReference>
<feature type="chain" id="PRO_5035318910" evidence="1">
    <location>
        <begin position="27"/>
        <end position="305"/>
    </location>
</feature>
<dbReference type="EMBL" id="BMXF01000003">
    <property type="protein sequence ID" value="GHB77434.1"/>
    <property type="molecule type" value="Genomic_DNA"/>
</dbReference>
<organism evidence="3 4">
    <name type="scientific">Persicitalea jodogahamensis</name>
    <dbReference type="NCBI Taxonomy" id="402147"/>
    <lineage>
        <taxon>Bacteria</taxon>
        <taxon>Pseudomonadati</taxon>
        <taxon>Bacteroidota</taxon>
        <taxon>Cytophagia</taxon>
        <taxon>Cytophagales</taxon>
        <taxon>Spirosomataceae</taxon>
        <taxon>Persicitalea</taxon>
    </lineage>
</organism>
<evidence type="ECO:0000256" key="1">
    <source>
        <dbReference type="SAM" id="SignalP"/>
    </source>
</evidence>
<dbReference type="GO" id="GO:0016787">
    <property type="term" value="F:hydrolase activity"/>
    <property type="evidence" value="ECO:0007669"/>
    <property type="project" value="InterPro"/>
</dbReference>
<comment type="caution">
    <text evidence="3">The sequence shown here is derived from an EMBL/GenBank/DDBJ whole genome shotgun (WGS) entry which is preliminary data.</text>
</comment>
<sequence length="305" mass="35039">MFRSLTRLVVKYLKVILVLASALVFAACTANKPIVSLGLVADPQYADQPTAGKRYYRESVWKLKEAVDTFNHYKVDFVQTLGDVIDTKWESYDSILPVYRRLDPHIENYHSLGNHDFSIDSTHMPQLLDRLSMPAFYYSYTRKGWRFIVLDATDYAFFSNPFHNYPLDDVDGYYQSTQGQPNHYAWNSAIGRAQQEWLKSELALAESAGQKVILFAHMPLLPEEDSHNLWNGEEILTIIQQNPSVVAYINGHNHAGSYHFQDGVHYVTVFGMVDTEISSYAILNLYKNSIELKGFGNQRSFRLKM</sequence>
<evidence type="ECO:0000313" key="4">
    <source>
        <dbReference type="Proteomes" id="UP000598271"/>
    </source>
</evidence>
<gene>
    <name evidence="3" type="ORF">GCM10007390_34440</name>
</gene>
<reference evidence="3 4" key="1">
    <citation type="journal article" date="2014" name="Int. J. Syst. Evol. Microbiol.">
        <title>Complete genome sequence of Corynebacterium casei LMG S-19264T (=DSM 44701T), isolated from a smear-ripened cheese.</title>
        <authorList>
            <consortium name="US DOE Joint Genome Institute (JGI-PGF)"/>
            <person name="Walter F."/>
            <person name="Albersmeier A."/>
            <person name="Kalinowski J."/>
            <person name="Ruckert C."/>
        </authorList>
    </citation>
    <scope>NUCLEOTIDE SEQUENCE [LARGE SCALE GENOMIC DNA]</scope>
    <source>
        <strain evidence="3 4">KCTC 12866</strain>
    </source>
</reference>